<evidence type="ECO:0000256" key="9">
    <source>
        <dbReference type="HAMAP-Rule" id="MF_00181"/>
    </source>
</evidence>
<feature type="binding site" evidence="9">
    <location>
        <position position="357"/>
    </location>
    <ligand>
        <name>Mn(2+)</name>
        <dbReference type="ChEBI" id="CHEBI:29035"/>
        <label>1</label>
    </ligand>
</feature>
<feature type="binding site" evidence="9">
    <location>
        <position position="298"/>
    </location>
    <ligand>
        <name>Mn(2+)</name>
        <dbReference type="ChEBI" id="CHEBI:29035"/>
        <label>2</label>
    </ligand>
</feature>
<evidence type="ECO:0000313" key="14">
    <source>
        <dbReference type="Proteomes" id="UP001190491"/>
    </source>
</evidence>
<dbReference type="AlphaFoldDB" id="A0AAD2C3F7"/>
<evidence type="ECO:0000256" key="8">
    <source>
        <dbReference type="ARBA" id="ARBA00023211"/>
    </source>
</evidence>
<evidence type="ECO:0000256" key="7">
    <source>
        <dbReference type="ARBA" id="ARBA00022801"/>
    </source>
</evidence>
<dbReference type="EC" id="3.4.11.10" evidence="9"/>
<reference evidence="11 13" key="1">
    <citation type="submission" date="2023-07" db="EMBL/GenBank/DDBJ databases">
        <authorList>
            <person name="Peeters C."/>
        </authorList>
    </citation>
    <scope>NUCLEOTIDE SEQUENCE</scope>
    <source>
        <strain evidence="12 13">LMG 32965</strain>
        <strain evidence="11">R-77567</strain>
    </source>
</reference>
<organism evidence="11 14">
    <name type="scientific">Ralstonia flatus</name>
    <dbReference type="NCBI Taxonomy" id="3058601"/>
    <lineage>
        <taxon>Bacteria</taxon>
        <taxon>Pseudomonadati</taxon>
        <taxon>Pseudomonadota</taxon>
        <taxon>Betaproteobacteria</taxon>
        <taxon>Burkholderiales</taxon>
        <taxon>Burkholderiaceae</taxon>
        <taxon>Ralstonia</taxon>
    </lineage>
</organism>
<evidence type="ECO:0000256" key="6">
    <source>
        <dbReference type="ARBA" id="ARBA00022723"/>
    </source>
</evidence>
<evidence type="ECO:0000256" key="1">
    <source>
        <dbReference type="ARBA" id="ARBA00000135"/>
    </source>
</evidence>
<dbReference type="NCBIfam" id="NF002074">
    <property type="entry name" value="PRK00913.1-4"/>
    <property type="match status" value="1"/>
</dbReference>
<comment type="cofactor">
    <cofactor evidence="9">
        <name>Mn(2+)</name>
        <dbReference type="ChEBI" id="CHEBI:29035"/>
    </cofactor>
    <text evidence="9">Binds 2 manganese ions per subunit.</text>
</comment>
<dbReference type="FunFam" id="3.40.630.10:FF:000004">
    <property type="entry name" value="Probable cytosol aminopeptidase"/>
    <property type="match status" value="1"/>
</dbReference>
<evidence type="ECO:0000256" key="5">
    <source>
        <dbReference type="ARBA" id="ARBA00022670"/>
    </source>
</evidence>
<dbReference type="CDD" id="cd00433">
    <property type="entry name" value="Peptidase_M17"/>
    <property type="match status" value="1"/>
</dbReference>
<comment type="caution">
    <text evidence="11">The sequence shown here is derived from an EMBL/GenBank/DDBJ whole genome shotgun (WGS) entry which is preliminary data.</text>
</comment>
<dbReference type="EMBL" id="CAUDKO010000001">
    <property type="protein sequence ID" value="CAJ0850050.1"/>
    <property type="molecule type" value="Genomic_DNA"/>
</dbReference>
<feature type="binding site" evidence="9">
    <location>
        <position position="359"/>
    </location>
    <ligand>
        <name>Mn(2+)</name>
        <dbReference type="ChEBI" id="CHEBI:29035"/>
        <label>1</label>
    </ligand>
</feature>
<dbReference type="SUPFAM" id="SSF52949">
    <property type="entry name" value="Macro domain-like"/>
    <property type="match status" value="1"/>
</dbReference>
<dbReference type="GO" id="GO:0006508">
    <property type="term" value="P:proteolysis"/>
    <property type="evidence" value="ECO:0007669"/>
    <property type="project" value="UniProtKB-KW"/>
</dbReference>
<comment type="function">
    <text evidence="9">Presumably involved in the processing and regular turnover of intracellular proteins. Catalyzes the removal of unsubstituted N-terminal amino acids from various peptides.</text>
</comment>
<evidence type="ECO:0000256" key="4">
    <source>
        <dbReference type="ARBA" id="ARBA00022438"/>
    </source>
</evidence>
<dbReference type="InterPro" id="IPR008283">
    <property type="entry name" value="Peptidase_M17_N"/>
</dbReference>
<keyword evidence="4 9" id="KW-0031">Aminopeptidase</keyword>
<dbReference type="InterPro" id="IPR023042">
    <property type="entry name" value="Peptidase_M17_leu_NH2_pept"/>
</dbReference>
<feature type="binding site" evidence="9">
    <location>
        <position position="275"/>
    </location>
    <ligand>
        <name>Mn(2+)</name>
        <dbReference type="ChEBI" id="CHEBI:29035"/>
        <label>2</label>
    </ligand>
</feature>
<dbReference type="Proteomes" id="UP001190491">
    <property type="component" value="Unassembled WGS sequence"/>
</dbReference>
<name>A0AAD2C3F7_9RALS</name>
<dbReference type="PROSITE" id="PS00631">
    <property type="entry name" value="CYTOSOL_AP"/>
    <property type="match status" value="1"/>
</dbReference>
<keyword evidence="6 9" id="KW-0479">Metal-binding</keyword>
<dbReference type="InterPro" id="IPR000819">
    <property type="entry name" value="Peptidase_M17_C"/>
</dbReference>
<dbReference type="Proteomes" id="UP001189792">
    <property type="component" value="Unassembled WGS sequence"/>
</dbReference>
<dbReference type="EC" id="3.4.11.1" evidence="9"/>
<dbReference type="PANTHER" id="PTHR11963:SF23">
    <property type="entry name" value="CYTOSOL AMINOPEPTIDASE"/>
    <property type="match status" value="1"/>
</dbReference>
<evidence type="ECO:0000313" key="12">
    <source>
        <dbReference type="EMBL" id="CAJ0856066.1"/>
    </source>
</evidence>
<protein>
    <recommendedName>
        <fullName evidence="9">Probable cytosol aminopeptidase</fullName>
        <ecNumber evidence="9">3.4.11.1</ecNumber>
    </recommendedName>
    <alternativeName>
        <fullName evidence="9">Leucine aminopeptidase</fullName>
        <shortName evidence="9">LAP</shortName>
        <ecNumber evidence="9">3.4.11.10</ecNumber>
    </alternativeName>
    <alternativeName>
        <fullName evidence="9">Leucyl aminopeptidase</fullName>
    </alternativeName>
</protein>
<comment type="similarity">
    <text evidence="3 9">Belongs to the peptidase M17 family.</text>
</comment>
<dbReference type="InterPro" id="IPR011356">
    <property type="entry name" value="Leucine_aapep/pepB"/>
</dbReference>
<proteinExistence type="inferred from homology"/>
<dbReference type="RefSeq" id="WP_206274971.1">
    <property type="nucleotide sequence ID" value="NZ_CAUDKO010000001.1"/>
</dbReference>
<dbReference type="Gene3D" id="3.40.220.10">
    <property type="entry name" value="Leucine Aminopeptidase, subunit E, domain 1"/>
    <property type="match status" value="1"/>
</dbReference>
<accession>A0AAD2C3F7</accession>
<feature type="binding site" evidence="9">
    <location>
        <position position="280"/>
    </location>
    <ligand>
        <name>Mn(2+)</name>
        <dbReference type="ChEBI" id="CHEBI:29035"/>
        <label>2</label>
    </ligand>
</feature>
<comment type="catalytic activity">
    <reaction evidence="1 9">
        <text>Release of an N-terminal amino acid, Xaa-|-Yaa-, in which Xaa is preferably Leu, but may be other amino acids including Pro although not Arg or Lys, and Yaa may be Pro. Amino acid amides and methyl esters are also readily hydrolyzed, but rates on arylamides are exceedingly low.</text>
        <dbReference type="EC" id="3.4.11.1"/>
    </reaction>
</comment>
<evidence type="ECO:0000256" key="2">
    <source>
        <dbReference type="ARBA" id="ARBA00000967"/>
    </source>
</evidence>
<dbReference type="Pfam" id="PF00883">
    <property type="entry name" value="Peptidase_M17"/>
    <property type="match status" value="1"/>
</dbReference>
<feature type="binding site" evidence="9">
    <location>
        <position position="359"/>
    </location>
    <ligand>
        <name>Mn(2+)</name>
        <dbReference type="ChEBI" id="CHEBI:29035"/>
        <label>2</label>
    </ligand>
</feature>
<comment type="subcellular location">
    <subcellularLocation>
        <location evidence="9">Cytoplasm</location>
    </subcellularLocation>
</comment>
<keyword evidence="9" id="KW-0963">Cytoplasm</keyword>
<dbReference type="NCBIfam" id="NF002077">
    <property type="entry name" value="PRK00913.2-4"/>
    <property type="match status" value="1"/>
</dbReference>
<keyword evidence="13" id="KW-1185">Reference proteome</keyword>
<keyword evidence="7 9" id="KW-0378">Hydrolase</keyword>
<dbReference type="EMBL" id="CAUDLI010000001">
    <property type="protein sequence ID" value="CAJ0856066.1"/>
    <property type="molecule type" value="Genomic_DNA"/>
</dbReference>
<dbReference type="NCBIfam" id="NF002073">
    <property type="entry name" value="PRK00913.1-2"/>
    <property type="match status" value="1"/>
</dbReference>
<feature type="binding site" evidence="9">
    <location>
        <position position="280"/>
    </location>
    <ligand>
        <name>Mn(2+)</name>
        <dbReference type="ChEBI" id="CHEBI:29035"/>
        <label>1</label>
    </ligand>
</feature>
<feature type="domain" description="Cytosol aminopeptidase" evidence="10">
    <location>
        <begin position="355"/>
        <end position="362"/>
    </location>
</feature>
<evidence type="ECO:0000313" key="11">
    <source>
        <dbReference type="EMBL" id="CAJ0850050.1"/>
    </source>
</evidence>
<dbReference type="Pfam" id="PF02789">
    <property type="entry name" value="Peptidase_M17_N"/>
    <property type="match status" value="1"/>
</dbReference>
<gene>
    <name evidence="9 11" type="primary">pepA</name>
    <name evidence="12" type="ORF">R77564_00342</name>
    <name evidence="11" type="ORF">R77567_00396</name>
</gene>
<feature type="active site" evidence="9">
    <location>
        <position position="287"/>
    </location>
</feature>
<dbReference type="GO" id="GO:0005737">
    <property type="term" value="C:cytoplasm"/>
    <property type="evidence" value="ECO:0007669"/>
    <property type="project" value="UniProtKB-SubCell"/>
</dbReference>
<dbReference type="Gene3D" id="3.40.630.10">
    <property type="entry name" value="Zn peptidases"/>
    <property type="match status" value="1"/>
</dbReference>
<keyword evidence="8 9" id="KW-0464">Manganese</keyword>
<dbReference type="SUPFAM" id="SSF53187">
    <property type="entry name" value="Zn-dependent exopeptidases"/>
    <property type="match status" value="1"/>
</dbReference>
<dbReference type="InterPro" id="IPR043472">
    <property type="entry name" value="Macro_dom-like"/>
</dbReference>
<keyword evidence="5 9" id="KW-0645">Protease</keyword>
<dbReference type="GO" id="GO:0030145">
    <property type="term" value="F:manganese ion binding"/>
    <property type="evidence" value="ECO:0007669"/>
    <property type="project" value="UniProtKB-UniRule"/>
</dbReference>
<evidence type="ECO:0000256" key="3">
    <source>
        <dbReference type="ARBA" id="ARBA00009528"/>
    </source>
</evidence>
<feature type="active site" evidence="9">
    <location>
        <position position="361"/>
    </location>
</feature>
<evidence type="ECO:0000313" key="13">
    <source>
        <dbReference type="Proteomes" id="UP001189792"/>
    </source>
</evidence>
<sequence length="502" mass="53063">MEFSTKALDWAKAGALAAKSDCLVIGLFESQTLAGAAKALDVATKGLVARLVKLGDFEGKRGTSLLLHEVAGVGAARVLLVGLGKEADFTDRAYAEAVRTALRALASTKAASVTWTLTEHTARDKDTAWAVLTAVTLIREASYRFIERHPELKSKRDKSSTGLRKLVLSVPAADAKAASVAAARGTAIANGMDLTRDLGNLPSNICTPTYLANTARQIAKDFKLKVEVLGRKQIEALKMGAFLAVTKGSEEPPQFIVLRYEGGPAKQAPVVLVGKGITFDTGGISLKPGEGMDEMKYDMCGAASVLGTLRAVAEMGLKQNVIAVVPTCENMPSGIATKPGDVVTSMSGQTIEILNTDAEGRLILCDALTYVERFKPAVVIDVATLTGACIIALGHINTGMYARSDALADALVAAGKQSLDTAWRMPLDEEYQEQLKSNFADMGNIGGRPAGSVTAACFLARFTEKYDWAHLDIAGTAWKSGAAKGATGRPVPLLTRFLMDRG</sequence>
<dbReference type="PANTHER" id="PTHR11963">
    <property type="entry name" value="LEUCINE AMINOPEPTIDASE-RELATED"/>
    <property type="match status" value="1"/>
</dbReference>
<dbReference type="HAMAP" id="MF_00181">
    <property type="entry name" value="Cytosol_peptidase_M17"/>
    <property type="match status" value="1"/>
</dbReference>
<evidence type="ECO:0000259" key="10">
    <source>
        <dbReference type="PROSITE" id="PS00631"/>
    </source>
</evidence>
<dbReference type="PRINTS" id="PR00481">
    <property type="entry name" value="LAMNOPPTDASE"/>
</dbReference>
<comment type="catalytic activity">
    <reaction evidence="2 9">
        <text>Release of an N-terminal amino acid, preferentially leucine, but not glutamic or aspartic acids.</text>
        <dbReference type="EC" id="3.4.11.10"/>
    </reaction>
</comment>
<dbReference type="GO" id="GO:0070006">
    <property type="term" value="F:metalloaminopeptidase activity"/>
    <property type="evidence" value="ECO:0007669"/>
    <property type="project" value="InterPro"/>
</dbReference>